<keyword evidence="3" id="KW-0732">Signal</keyword>
<dbReference type="EMBL" id="JH992993">
    <property type="protein sequence ID" value="EKX46663.1"/>
    <property type="molecule type" value="Genomic_DNA"/>
</dbReference>
<dbReference type="RefSeq" id="XP_005833643.1">
    <property type="nucleotide sequence ID" value="XM_005833586.1"/>
</dbReference>
<accession>L1JDQ0</accession>
<evidence type="ECO:0000256" key="1">
    <source>
        <dbReference type="SAM" id="MobiDB-lite"/>
    </source>
</evidence>
<keyword evidence="6" id="KW-1185">Reference proteome</keyword>
<proteinExistence type="predicted"/>
<evidence type="ECO:0000313" key="4">
    <source>
        <dbReference type="EMBL" id="EKX46663.1"/>
    </source>
</evidence>
<feature type="signal peptide" evidence="3">
    <location>
        <begin position="1"/>
        <end position="20"/>
    </location>
</feature>
<feature type="compositionally biased region" description="Low complexity" evidence="1">
    <location>
        <begin position="45"/>
        <end position="55"/>
    </location>
</feature>
<protein>
    <recommendedName>
        <fullName evidence="7">RxLR effector protein</fullName>
    </recommendedName>
</protein>
<feature type="compositionally biased region" description="Polar residues" evidence="1">
    <location>
        <begin position="62"/>
        <end position="74"/>
    </location>
</feature>
<reference evidence="4 6" key="1">
    <citation type="journal article" date="2012" name="Nature">
        <title>Algal genomes reveal evolutionary mosaicism and the fate of nucleomorphs.</title>
        <authorList>
            <consortium name="DOE Joint Genome Institute"/>
            <person name="Curtis B.A."/>
            <person name="Tanifuji G."/>
            <person name="Burki F."/>
            <person name="Gruber A."/>
            <person name="Irimia M."/>
            <person name="Maruyama S."/>
            <person name="Arias M.C."/>
            <person name="Ball S.G."/>
            <person name="Gile G.H."/>
            <person name="Hirakawa Y."/>
            <person name="Hopkins J.F."/>
            <person name="Kuo A."/>
            <person name="Rensing S.A."/>
            <person name="Schmutz J."/>
            <person name="Symeonidi A."/>
            <person name="Elias M."/>
            <person name="Eveleigh R.J."/>
            <person name="Herman E.K."/>
            <person name="Klute M.J."/>
            <person name="Nakayama T."/>
            <person name="Obornik M."/>
            <person name="Reyes-Prieto A."/>
            <person name="Armbrust E.V."/>
            <person name="Aves S.J."/>
            <person name="Beiko R.G."/>
            <person name="Coutinho P."/>
            <person name="Dacks J.B."/>
            <person name="Durnford D.G."/>
            <person name="Fast N.M."/>
            <person name="Green B.R."/>
            <person name="Grisdale C.J."/>
            <person name="Hempel F."/>
            <person name="Henrissat B."/>
            <person name="Hoppner M.P."/>
            <person name="Ishida K."/>
            <person name="Kim E."/>
            <person name="Koreny L."/>
            <person name="Kroth P.G."/>
            <person name="Liu Y."/>
            <person name="Malik S.B."/>
            <person name="Maier U.G."/>
            <person name="McRose D."/>
            <person name="Mock T."/>
            <person name="Neilson J.A."/>
            <person name="Onodera N.T."/>
            <person name="Poole A.M."/>
            <person name="Pritham E.J."/>
            <person name="Richards T.A."/>
            <person name="Rocap G."/>
            <person name="Roy S.W."/>
            <person name="Sarai C."/>
            <person name="Schaack S."/>
            <person name="Shirato S."/>
            <person name="Slamovits C.H."/>
            <person name="Spencer D.F."/>
            <person name="Suzuki S."/>
            <person name="Worden A.Z."/>
            <person name="Zauner S."/>
            <person name="Barry K."/>
            <person name="Bell C."/>
            <person name="Bharti A.K."/>
            <person name="Crow J.A."/>
            <person name="Grimwood J."/>
            <person name="Kramer R."/>
            <person name="Lindquist E."/>
            <person name="Lucas S."/>
            <person name="Salamov A."/>
            <person name="McFadden G.I."/>
            <person name="Lane C.E."/>
            <person name="Keeling P.J."/>
            <person name="Gray M.W."/>
            <person name="Grigoriev I.V."/>
            <person name="Archibald J.M."/>
        </authorList>
    </citation>
    <scope>NUCLEOTIDE SEQUENCE</scope>
    <source>
        <strain evidence="4 6">CCMP2712</strain>
    </source>
</reference>
<evidence type="ECO:0000256" key="3">
    <source>
        <dbReference type="SAM" id="SignalP"/>
    </source>
</evidence>
<dbReference type="PaxDb" id="55529-EKX46663"/>
<dbReference type="AlphaFoldDB" id="L1JDQ0"/>
<name>L1JDQ0_GUITC</name>
<keyword evidence="2" id="KW-0472">Membrane</keyword>
<reference evidence="5" key="3">
    <citation type="submission" date="2016-03" db="UniProtKB">
        <authorList>
            <consortium name="EnsemblProtists"/>
        </authorList>
    </citation>
    <scope>IDENTIFICATION</scope>
</reference>
<keyword evidence="2" id="KW-0812">Transmembrane</keyword>
<organism evidence="4">
    <name type="scientific">Guillardia theta (strain CCMP2712)</name>
    <name type="common">Cryptophyte</name>
    <dbReference type="NCBI Taxonomy" id="905079"/>
    <lineage>
        <taxon>Eukaryota</taxon>
        <taxon>Cryptophyceae</taxon>
        <taxon>Pyrenomonadales</taxon>
        <taxon>Geminigeraceae</taxon>
        <taxon>Guillardia</taxon>
    </lineage>
</organism>
<dbReference type="GeneID" id="17303422"/>
<evidence type="ECO:0008006" key="7">
    <source>
        <dbReference type="Google" id="ProtNLM"/>
    </source>
</evidence>
<evidence type="ECO:0000256" key="2">
    <source>
        <dbReference type="SAM" id="Phobius"/>
    </source>
</evidence>
<dbReference type="KEGG" id="gtt:GUITHDRAFT_152284"/>
<gene>
    <name evidence="4" type="ORF">GUITHDRAFT_152284</name>
</gene>
<evidence type="ECO:0000313" key="6">
    <source>
        <dbReference type="Proteomes" id="UP000011087"/>
    </source>
</evidence>
<feature type="region of interest" description="Disordered" evidence="1">
    <location>
        <begin position="45"/>
        <end position="89"/>
    </location>
</feature>
<dbReference type="EnsemblProtists" id="EKX46663">
    <property type="protein sequence ID" value="EKX46663"/>
    <property type="gene ID" value="GUITHDRAFT_152284"/>
</dbReference>
<dbReference type="HOGENOM" id="CLU_1279780_0_0_1"/>
<dbReference type="Proteomes" id="UP000011087">
    <property type="component" value="Unassembled WGS sequence"/>
</dbReference>
<feature type="chain" id="PRO_5008771186" description="RxLR effector protein" evidence="3">
    <location>
        <begin position="21"/>
        <end position="216"/>
    </location>
</feature>
<keyword evidence="2" id="KW-1133">Transmembrane helix</keyword>
<reference evidence="6" key="2">
    <citation type="submission" date="2012-11" db="EMBL/GenBank/DDBJ databases">
        <authorList>
            <person name="Kuo A."/>
            <person name="Curtis B.A."/>
            <person name="Tanifuji G."/>
            <person name="Burki F."/>
            <person name="Gruber A."/>
            <person name="Irimia M."/>
            <person name="Maruyama S."/>
            <person name="Arias M.C."/>
            <person name="Ball S.G."/>
            <person name="Gile G.H."/>
            <person name="Hirakawa Y."/>
            <person name="Hopkins J.F."/>
            <person name="Rensing S.A."/>
            <person name="Schmutz J."/>
            <person name="Symeonidi A."/>
            <person name="Elias M."/>
            <person name="Eveleigh R.J."/>
            <person name="Herman E.K."/>
            <person name="Klute M.J."/>
            <person name="Nakayama T."/>
            <person name="Obornik M."/>
            <person name="Reyes-Prieto A."/>
            <person name="Armbrust E.V."/>
            <person name="Aves S.J."/>
            <person name="Beiko R.G."/>
            <person name="Coutinho P."/>
            <person name="Dacks J.B."/>
            <person name="Durnford D.G."/>
            <person name="Fast N.M."/>
            <person name="Green B.R."/>
            <person name="Grisdale C."/>
            <person name="Hempe F."/>
            <person name="Henrissat B."/>
            <person name="Hoppner M.P."/>
            <person name="Ishida K.-I."/>
            <person name="Kim E."/>
            <person name="Koreny L."/>
            <person name="Kroth P.G."/>
            <person name="Liu Y."/>
            <person name="Malik S.-B."/>
            <person name="Maier U.G."/>
            <person name="McRose D."/>
            <person name="Mock T."/>
            <person name="Neilson J.A."/>
            <person name="Onodera N.T."/>
            <person name="Poole A.M."/>
            <person name="Pritham E.J."/>
            <person name="Richards T.A."/>
            <person name="Rocap G."/>
            <person name="Roy S.W."/>
            <person name="Sarai C."/>
            <person name="Schaack S."/>
            <person name="Shirato S."/>
            <person name="Slamovits C.H."/>
            <person name="Spencer D.F."/>
            <person name="Suzuki S."/>
            <person name="Worden A.Z."/>
            <person name="Zauner S."/>
            <person name="Barry K."/>
            <person name="Bell C."/>
            <person name="Bharti A.K."/>
            <person name="Crow J.A."/>
            <person name="Grimwood J."/>
            <person name="Kramer R."/>
            <person name="Lindquist E."/>
            <person name="Lucas S."/>
            <person name="Salamov A."/>
            <person name="McFadden G.I."/>
            <person name="Lane C.E."/>
            <person name="Keeling P.J."/>
            <person name="Gray M.W."/>
            <person name="Grigoriev I.V."/>
            <person name="Archibald J.M."/>
        </authorList>
    </citation>
    <scope>NUCLEOTIDE SEQUENCE</scope>
    <source>
        <strain evidence="6">CCMP2712</strain>
    </source>
</reference>
<evidence type="ECO:0000313" key="5">
    <source>
        <dbReference type="EnsemblProtists" id="EKX46663"/>
    </source>
</evidence>
<feature type="region of interest" description="Disordered" evidence="1">
    <location>
        <begin position="192"/>
        <end position="216"/>
    </location>
</feature>
<feature type="transmembrane region" description="Helical" evidence="2">
    <location>
        <begin position="146"/>
        <end position="169"/>
    </location>
</feature>
<sequence>MSTTSWVVLLLVASLGLASGTDDAKAQLHKIAQDKITQHISSVVHSAPSPVHGSSTPELHPTVSSRAGPSSLGTNDDDDDDEPGLSMDGSVGNVGGTYGVMKHFGSALGLNKLVAKNQKDEKAKPVAKALTQWIKAKDPKTAWSNAIGIVGCIGGTVICITAVGTYFIAKAENKKLKKAKKQSNLLGGRYGAVKKEADSDDEPAPQYEPMQMTDIV</sequence>